<evidence type="ECO:0000256" key="1">
    <source>
        <dbReference type="ARBA" id="ARBA00006754"/>
    </source>
</evidence>
<dbReference type="InterPro" id="IPR042070">
    <property type="entry name" value="PucR_C-HTH_sf"/>
</dbReference>
<dbReference type="PANTHER" id="PTHR33744:SF1">
    <property type="entry name" value="DNA-BINDING TRANSCRIPTIONAL ACTIVATOR ADER"/>
    <property type="match status" value="1"/>
</dbReference>
<accession>A0A8J3EXM2</accession>
<evidence type="ECO:0000259" key="5">
    <source>
        <dbReference type="Pfam" id="PF17853"/>
    </source>
</evidence>
<proteinExistence type="inferred from homology"/>
<dbReference type="OrthoDB" id="4571023at2"/>
<feature type="domain" description="PucR C-terminal helix-turn-helix" evidence="3">
    <location>
        <begin position="370"/>
        <end position="428"/>
    </location>
</feature>
<organism evidence="6 7">
    <name type="scientific">Egicoccus halophilus</name>
    <dbReference type="NCBI Taxonomy" id="1670830"/>
    <lineage>
        <taxon>Bacteria</taxon>
        <taxon>Bacillati</taxon>
        <taxon>Actinomycetota</taxon>
        <taxon>Nitriliruptoria</taxon>
        <taxon>Egicoccales</taxon>
        <taxon>Egicoccaceae</taxon>
        <taxon>Egicoccus</taxon>
    </lineage>
</organism>
<feature type="region of interest" description="Disordered" evidence="2">
    <location>
        <begin position="1"/>
        <end position="39"/>
    </location>
</feature>
<evidence type="ECO:0000259" key="4">
    <source>
        <dbReference type="Pfam" id="PF14361"/>
    </source>
</evidence>
<feature type="domain" description="RsbT co-antagonist protein RsbRD N-terminal" evidence="4">
    <location>
        <begin position="69"/>
        <end position="204"/>
    </location>
</feature>
<dbReference type="InterPro" id="IPR041522">
    <property type="entry name" value="CdaR_GGDEF"/>
</dbReference>
<dbReference type="RefSeq" id="WP_130648644.1">
    <property type="nucleotide sequence ID" value="NZ_BMHA01000005.1"/>
</dbReference>
<dbReference type="PANTHER" id="PTHR33744">
    <property type="entry name" value="CARBOHYDRATE DIACID REGULATOR"/>
    <property type="match status" value="1"/>
</dbReference>
<comment type="caution">
    <text evidence="6">The sequence shown here is derived from an EMBL/GenBank/DDBJ whole genome shotgun (WGS) entry which is preliminary data.</text>
</comment>
<dbReference type="Pfam" id="PF17853">
    <property type="entry name" value="GGDEF_2"/>
    <property type="match status" value="1"/>
</dbReference>
<evidence type="ECO:0000313" key="7">
    <source>
        <dbReference type="Proteomes" id="UP000650511"/>
    </source>
</evidence>
<dbReference type="Pfam" id="PF13556">
    <property type="entry name" value="HTH_30"/>
    <property type="match status" value="1"/>
</dbReference>
<keyword evidence="7" id="KW-1185">Reference proteome</keyword>
<reference evidence="6" key="2">
    <citation type="submission" date="2020-09" db="EMBL/GenBank/DDBJ databases">
        <authorList>
            <person name="Sun Q."/>
            <person name="Zhou Y."/>
        </authorList>
    </citation>
    <scope>NUCLEOTIDE SEQUENCE</scope>
    <source>
        <strain evidence="6">CGMCC 1.14988</strain>
    </source>
</reference>
<evidence type="ECO:0008006" key="8">
    <source>
        <dbReference type="Google" id="ProtNLM"/>
    </source>
</evidence>
<evidence type="ECO:0000259" key="3">
    <source>
        <dbReference type="Pfam" id="PF13556"/>
    </source>
</evidence>
<feature type="domain" description="CdaR GGDEF-like" evidence="5">
    <location>
        <begin position="220"/>
        <end position="328"/>
    </location>
</feature>
<reference evidence="6" key="1">
    <citation type="journal article" date="2014" name="Int. J. Syst. Evol. Microbiol.">
        <title>Complete genome sequence of Corynebacterium casei LMG S-19264T (=DSM 44701T), isolated from a smear-ripened cheese.</title>
        <authorList>
            <consortium name="US DOE Joint Genome Institute (JGI-PGF)"/>
            <person name="Walter F."/>
            <person name="Albersmeier A."/>
            <person name="Kalinowski J."/>
            <person name="Ruckert C."/>
        </authorList>
    </citation>
    <scope>NUCLEOTIDE SEQUENCE</scope>
    <source>
        <strain evidence="6">CGMCC 1.14988</strain>
    </source>
</reference>
<comment type="similarity">
    <text evidence="1">Belongs to the CdaR family.</text>
</comment>
<sequence length="431" mass="45943">MSQQTGRPPTGTDAEAPRSRTDEDAALPTGDLLPADLRVPPAAASSRRAIPDGWEGIAQLAASVERRLDTLADRVTDDIQAEIPTYRRGLVPTSDLRHSVLRNIQNTLAGLAEHRAPRDDELAVRGELGSRRALQGMPVDAVIKAYHIGYRELWLALVDAVPADQPETATQLLTAATLVWQWVHEVTDALAESHASTVRSLEARTVGARQRLVELLVGGDLDSDEVPRLAASLGFDPAGGFLVSVLRVDDVDLDVVDLQHALDDGAGRHAVVARGTQLVCLSQDAEQSAVAAAARSTYPSAAVALGATRRGLRGARASLTDAELTLAVTAASSTGRFEDAWLWATLTGARERLEPLLADGAGAAQRHPHLAEAVRAFADAGFSVSQAGRLLSLHANTVAYRLDRWAELTGWDPRTFAGLSRSLAALRVPRS</sequence>
<dbReference type="InterPro" id="IPR025751">
    <property type="entry name" value="RsbRD_N_dom"/>
</dbReference>
<evidence type="ECO:0000256" key="2">
    <source>
        <dbReference type="SAM" id="MobiDB-lite"/>
    </source>
</evidence>
<evidence type="ECO:0000313" key="6">
    <source>
        <dbReference type="EMBL" id="GGI06011.1"/>
    </source>
</evidence>
<dbReference type="Gene3D" id="1.10.10.2840">
    <property type="entry name" value="PucR C-terminal helix-turn-helix domain"/>
    <property type="match status" value="1"/>
</dbReference>
<dbReference type="InterPro" id="IPR051448">
    <property type="entry name" value="CdaR-like_regulators"/>
</dbReference>
<dbReference type="AlphaFoldDB" id="A0A8J3EXM2"/>
<dbReference type="EMBL" id="BMHA01000005">
    <property type="protein sequence ID" value="GGI06011.1"/>
    <property type="molecule type" value="Genomic_DNA"/>
</dbReference>
<dbReference type="InterPro" id="IPR025736">
    <property type="entry name" value="PucR_C-HTH_dom"/>
</dbReference>
<protein>
    <recommendedName>
        <fullName evidence="8">PucR C-terminal helix-turn-helix domain-containing protein</fullName>
    </recommendedName>
</protein>
<dbReference type="Proteomes" id="UP000650511">
    <property type="component" value="Unassembled WGS sequence"/>
</dbReference>
<gene>
    <name evidence="6" type="ORF">GCM10011354_16970</name>
</gene>
<dbReference type="Pfam" id="PF14361">
    <property type="entry name" value="RsbRD_N"/>
    <property type="match status" value="1"/>
</dbReference>
<name>A0A8J3EXM2_9ACTN</name>